<dbReference type="AlphaFoldDB" id="A0AAX1XC15"/>
<evidence type="ECO:0000256" key="1">
    <source>
        <dbReference type="SAM" id="MobiDB-lite"/>
    </source>
</evidence>
<dbReference type="Proteomes" id="UP000269379">
    <property type="component" value="Unassembled WGS sequence"/>
</dbReference>
<organism evidence="2 3">
    <name type="scientific">Burkholderia mallei</name>
    <name type="common">Pseudomonas mallei</name>
    <dbReference type="NCBI Taxonomy" id="13373"/>
    <lineage>
        <taxon>Bacteria</taxon>
        <taxon>Pseudomonadati</taxon>
        <taxon>Pseudomonadota</taxon>
        <taxon>Betaproteobacteria</taxon>
        <taxon>Burkholderiales</taxon>
        <taxon>Burkholderiaceae</taxon>
        <taxon>Burkholderia</taxon>
        <taxon>pseudomallei group</taxon>
    </lineage>
</organism>
<dbReference type="RefSeq" id="WP_004184778.1">
    <property type="nucleotide sequence ID" value="NZ_CP008705.1"/>
</dbReference>
<gene>
    <name evidence="2" type="ORF">EGT70_04430</name>
</gene>
<sequence>MSVRAPQGGRDASRDTKRFGRRERHERKASSCGVAIDLPPVRAGAAVRLRKRRPASRTGGRASDSIEPTGARSGNPAERTGDEPGEANPANAPLRGPAARPTSSPVGEGLADNAKRHEAA</sequence>
<feature type="region of interest" description="Disordered" evidence="1">
    <location>
        <begin position="1"/>
        <end position="120"/>
    </location>
</feature>
<evidence type="ECO:0000313" key="3">
    <source>
        <dbReference type="Proteomes" id="UP000269379"/>
    </source>
</evidence>
<comment type="caution">
    <text evidence="2">The sequence shown here is derived from an EMBL/GenBank/DDBJ whole genome shotgun (WGS) entry which is preliminary data.</text>
</comment>
<proteinExistence type="predicted"/>
<evidence type="ECO:0000313" key="2">
    <source>
        <dbReference type="EMBL" id="RPA28902.1"/>
    </source>
</evidence>
<dbReference type="KEGG" id="bmai:DM57_11020"/>
<dbReference type="EMBL" id="RKJW01000001">
    <property type="protein sequence ID" value="RPA28902.1"/>
    <property type="molecule type" value="Genomic_DNA"/>
</dbReference>
<protein>
    <submittedName>
        <fullName evidence="2">Prolyl-tRNA synthetase</fullName>
    </submittedName>
</protein>
<accession>A0AAX1XC15</accession>
<name>A0AAX1XC15_BURML</name>
<reference evidence="3" key="1">
    <citation type="submission" date="2018-10" db="EMBL/GenBank/DDBJ databases">
        <title>FDA dAtabase for Regulatory Grade micrObial Sequences (FDA-ARGOS): Supporting development and validation of Infectious Disease Dx tests.</title>
        <authorList>
            <person name="Minogue T."/>
            <person name="Wolcott M."/>
            <person name="Wasieloski L."/>
            <person name="Aguilar W."/>
            <person name="Moore D."/>
            <person name="Jaissle J."/>
            <person name="Tallon L."/>
            <person name="Sadzewicz L."/>
            <person name="Zhao X."/>
            <person name="Vavikolanu K."/>
            <person name="Mehta A."/>
            <person name="Aluvathingal J."/>
            <person name="Nadendla S."/>
            <person name="Yan Y."/>
            <person name="Sichtig H."/>
        </authorList>
    </citation>
    <scope>NUCLEOTIDE SEQUENCE [LARGE SCALE GENOMIC DNA]</scope>
    <source>
        <strain evidence="3">FDAARGOS_588</strain>
    </source>
</reference>